<dbReference type="NCBIfam" id="TIGR02937">
    <property type="entry name" value="sigma70-ECF"/>
    <property type="match status" value="1"/>
</dbReference>
<dbReference type="InterPro" id="IPR013249">
    <property type="entry name" value="RNA_pol_sigma70_r4_t2"/>
</dbReference>
<keyword evidence="7" id="KW-1185">Reference proteome</keyword>
<dbReference type="RefSeq" id="WP_114006359.1">
    <property type="nucleotide sequence ID" value="NZ_QGDC01000010.1"/>
</dbReference>
<evidence type="ECO:0000259" key="5">
    <source>
        <dbReference type="PROSITE" id="PS00622"/>
    </source>
</evidence>
<dbReference type="Pfam" id="PF04542">
    <property type="entry name" value="Sigma70_r2"/>
    <property type="match status" value="1"/>
</dbReference>
<evidence type="ECO:0000256" key="3">
    <source>
        <dbReference type="ARBA" id="ARBA00023082"/>
    </source>
</evidence>
<accession>A0A367GK01</accession>
<dbReference type="GO" id="GO:0003677">
    <property type="term" value="F:DNA binding"/>
    <property type="evidence" value="ECO:0007669"/>
    <property type="project" value="InterPro"/>
</dbReference>
<dbReference type="AlphaFoldDB" id="A0A367GK01"/>
<name>A0A367GK01_9SPHI</name>
<dbReference type="GO" id="GO:0006352">
    <property type="term" value="P:DNA-templated transcription initiation"/>
    <property type="evidence" value="ECO:0007669"/>
    <property type="project" value="InterPro"/>
</dbReference>
<sequence length="158" mass="18553">MNEAQFLTLIKEHQGIIHKICRLYRDSEEDREDLFQEITFQLWNSRISFKGDAKVSTWMYRITLNTAIAAYRKRKPEVQFREVLPDMAEEQPDEELALRQDKLFAALKTLDDSEKAVITLYLDDCSYKQIAEITGITENNVGVRLNRIKSKLQKLLIK</sequence>
<evidence type="ECO:0000256" key="4">
    <source>
        <dbReference type="ARBA" id="ARBA00023163"/>
    </source>
</evidence>
<dbReference type="PANTHER" id="PTHR43133">
    <property type="entry name" value="RNA POLYMERASE ECF-TYPE SIGMA FACTO"/>
    <property type="match status" value="1"/>
</dbReference>
<reference evidence="6 7" key="1">
    <citation type="submission" date="2018-05" db="EMBL/GenBank/DDBJ databases">
        <title>Mucilaginibacter hurinus sp. nov., isolated from briquette warehouse soil.</title>
        <authorList>
            <person name="Choi L."/>
        </authorList>
    </citation>
    <scope>NUCLEOTIDE SEQUENCE [LARGE SCALE GENOMIC DNA]</scope>
    <source>
        <strain evidence="6 7">ZR32</strain>
    </source>
</reference>
<dbReference type="CDD" id="cd06171">
    <property type="entry name" value="Sigma70_r4"/>
    <property type="match status" value="1"/>
</dbReference>
<dbReference type="PANTHER" id="PTHR43133:SF45">
    <property type="entry name" value="RNA POLYMERASE ECF-TYPE SIGMA FACTOR"/>
    <property type="match status" value="1"/>
</dbReference>
<dbReference type="InterPro" id="IPR036388">
    <property type="entry name" value="WH-like_DNA-bd_sf"/>
</dbReference>
<dbReference type="PROSITE" id="PS00622">
    <property type="entry name" value="HTH_LUXR_1"/>
    <property type="match status" value="1"/>
</dbReference>
<dbReference type="SUPFAM" id="SSF88659">
    <property type="entry name" value="Sigma3 and sigma4 domains of RNA polymerase sigma factors"/>
    <property type="match status" value="1"/>
</dbReference>
<comment type="caution">
    <text evidence="6">The sequence shown here is derived from an EMBL/GenBank/DDBJ whole genome shotgun (WGS) entry which is preliminary data.</text>
</comment>
<evidence type="ECO:0000313" key="6">
    <source>
        <dbReference type="EMBL" id="RCH53789.1"/>
    </source>
</evidence>
<evidence type="ECO:0000256" key="1">
    <source>
        <dbReference type="ARBA" id="ARBA00010641"/>
    </source>
</evidence>
<protein>
    <submittedName>
        <fullName evidence="6">RNA polymerase subunit sigma-70</fullName>
    </submittedName>
</protein>
<evidence type="ECO:0000313" key="7">
    <source>
        <dbReference type="Proteomes" id="UP000253209"/>
    </source>
</evidence>
<organism evidence="6 7">
    <name type="scientific">Mucilaginibacter hurinus</name>
    <dbReference type="NCBI Taxonomy" id="2201324"/>
    <lineage>
        <taxon>Bacteria</taxon>
        <taxon>Pseudomonadati</taxon>
        <taxon>Bacteroidota</taxon>
        <taxon>Sphingobacteriia</taxon>
        <taxon>Sphingobacteriales</taxon>
        <taxon>Sphingobacteriaceae</taxon>
        <taxon>Mucilaginibacter</taxon>
    </lineage>
</organism>
<proteinExistence type="inferred from homology"/>
<dbReference type="InterPro" id="IPR007627">
    <property type="entry name" value="RNA_pol_sigma70_r2"/>
</dbReference>
<dbReference type="InterPro" id="IPR014284">
    <property type="entry name" value="RNA_pol_sigma-70_dom"/>
</dbReference>
<dbReference type="InterPro" id="IPR039425">
    <property type="entry name" value="RNA_pol_sigma-70-like"/>
</dbReference>
<dbReference type="Pfam" id="PF08281">
    <property type="entry name" value="Sigma70_r4_2"/>
    <property type="match status" value="1"/>
</dbReference>
<dbReference type="SUPFAM" id="SSF88946">
    <property type="entry name" value="Sigma2 domain of RNA polymerase sigma factors"/>
    <property type="match status" value="1"/>
</dbReference>
<dbReference type="GO" id="GO:0016987">
    <property type="term" value="F:sigma factor activity"/>
    <property type="evidence" value="ECO:0007669"/>
    <property type="project" value="UniProtKB-KW"/>
</dbReference>
<feature type="domain" description="HTH luxR-type" evidence="5">
    <location>
        <begin position="124"/>
        <end position="151"/>
    </location>
</feature>
<dbReference type="InterPro" id="IPR013324">
    <property type="entry name" value="RNA_pol_sigma_r3/r4-like"/>
</dbReference>
<dbReference type="InterPro" id="IPR000792">
    <property type="entry name" value="Tscrpt_reg_LuxR_C"/>
</dbReference>
<keyword evidence="3" id="KW-0731">Sigma factor</keyword>
<dbReference type="InterPro" id="IPR013325">
    <property type="entry name" value="RNA_pol_sigma_r2"/>
</dbReference>
<evidence type="ECO:0000256" key="2">
    <source>
        <dbReference type="ARBA" id="ARBA00023015"/>
    </source>
</evidence>
<comment type="similarity">
    <text evidence="1">Belongs to the sigma-70 factor family. ECF subfamily.</text>
</comment>
<dbReference type="Proteomes" id="UP000253209">
    <property type="component" value="Unassembled WGS sequence"/>
</dbReference>
<dbReference type="Gene3D" id="1.10.10.10">
    <property type="entry name" value="Winged helix-like DNA-binding domain superfamily/Winged helix DNA-binding domain"/>
    <property type="match status" value="1"/>
</dbReference>
<dbReference type="OrthoDB" id="9780326at2"/>
<keyword evidence="4" id="KW-0804">Transcription</keyword>
<keyword evidence="2" id="KW-0805">Transcription regulation</keyword>
<gene>
    <name evidence="6" type="ORF">DJ568_16260</name>
</gene>
<dbReference type="Gene3D" id="1.10.1740.10">
    <property type="match status" value="1"/>
</dbReference>
<dbReference type="EMBL" id="QGDC01000010">
    <property type="protein sequence ID" value="RCH53789.1"/>
    <property type="molecule type" value="Genomic_DNA"/>
</dbReference>